<dbReference type="KEGG" id="php:PhaeoP97_01301"/>
<dbReference type="EMBL" id="CP016364">
    <property type="protein sequence ID" value="APG46725.1"/>
    <property type="molecule type" value="Genomic_DNA"/>
</dbReference>
<protein>
    <submittedName>
        <fullName evidence="2">Zn-dependent hydrolase</fullName>
    </submittedName>
</protein>
<feature type="domain" description="Metallo-beta-lactamase" evidence="1">
    <location>
        <begin position="36"/>
        <end position="216"/>
    </location>
</feature>
<dbReference type="Proteomes" id="UP000183859">
    <property type="component" value="Chromosome"/>
</dbReference>
<evidence type="ECO:0000259" key="1">
    <source>
        <dbReference type="SMART" id="SM00849"/>
    </source>
</evidence>
<dbReference type="STRING" id="1844006.PhaeoP97_01301"/>
<accession>A0A1L3I3L9</accession>
<dbReference type="InterPro" id="IPR001279">
    <property type="entry name" value="Metallo-B-lactamas"/>
</dbReference>
<evidence type="ECO:0000313" key="2">
    <source>
        <dbReference type="EMBL" id="APG46725.1"/>
    </source>
</evidence>
<proteinExistence type="predicted"/>
<dbReference type="InterPro" id="IPR041516">
    <property type="entry name" value="LACTB2_WH"/>
</dbReference>
<dbReference type="PANTHER" id="PTHR23131:SF0">
    <property type="entry name" value="ENDORIBONUCLEASE LACTB2"/>
    <property type="match status" value="1"/>
</dbReference>
<dbReference type="Gene3D" id="1.10.10.10">
    <property type="entry name" value="Winged helix-like DNA-binding domain superfamily/Winged helix DNA-binding domain"/>
    <property type="match status" value="1"/>
</dbReference>
<keyword evidence="3" id="KW-1185">Reference proteome</keyword>
<organism evidence="2 3">
    <name type="scientific">Phaeobacter porticola</name>
    <dbReference type="NCBI Taxonomy" id="1844006"/>
    <lineage>
        <taxon>Bacteria</taxon>
        <taxon>Pseudomonadati</taxon>
        <taxon>Pseudomonadota</taxon>
        <taxon>Alphaproteobacteria</taxon>
        <taxon>Rhodobacterales</taxon>
        <taxon>Roseobacteraceae</taxon>
        <taxon>Phaeobacter</taxon>
    </lineage>
</organism>
<dbReference type="Gene3D" id="3.60.15.10">
    <property type="entry name" value="Ribonuclease Z/Hydroxyacylglutathione hydrolase-like"/>
    <property type="match status" value="1"/>
</dbReference>
<evidence type="ECO:0000313" key="3">
    <source>
        <dbReference type="Proteomes" id="UP000183859"/>
    </source>
</evidence>
<dbReference type="CDD" id="cd16278">
    <property type="entry name" value="metallo-hydrolase-like_MBL-fold"/>
    <property type="match status" value="1"/>
</dbReference>
<dbReference type="SUPFAM" id="SSF56281">
    <property type="entry name" value="Metallo-hydrolase/oxidoreductase"/>
    <property type="match status" value="1"/>
</dbReference>
<dbReference type="Pfam" id="PF00753">
    <property type="entry name" value="Lactamase_B"/>
    <property type="match status" value="1"/>
</dbReference>
<gene>
    <name evidence="2" type="ORF">PhaeoP97_01301</name>
</gene>
<dbReference type="InterPro" id="IPR050662">
    <property type="entry name" value="Sec-metab_biosynth-thioest"/>
</dbReference>
<dbReference type="RefSeq" id="WP_072504373.1">
    <property type="nucleotide sequence ID" value="NZ_CP016364.1"/>
</dbReference>
<dbReference type="GO" id="GO:0016787">
    <property type="term" value="F:hydrolase activity"/>
    <property type="evidence" value="ECO:0007669"/>
    <property type="project" value="UniProtKB-KW"/>
</dbReference>
<dbReference type="OrthoDB" id="9788263at2"/>
<dbReference type="SMART" id="SM00849">
    <property type="entry name" value="Lactamase_B"/>
    <property type="match status" value="1"/>
</dbReference>
<dbReference type="Pfam" id="PF17778">
    <property type="entry name" value="WHD_BLACT"/>
    <property type="match status" value="1"/>
</dbReference>
<dbReference type="InterPro" id="IPR036388">
    <property type="entry name" value="WH-like_DNA-bd_sf"/>
</dbReference>
<dbReference type="PANTHER" id="PTHR23131">
    <property type="entry name" value="ENDORIBONUCLEASE LACTB2"/>
    <property type="match status" value="1"/>
</dbReference>
<sequence length="304" mass="32032">MQAPDDFNPPAGIAETLEPGLRRILAPNPSPMTYRGTNTYLIGATDVAVIDPGPASEAHLQAILTALEPGQRISHILVSHSHLDHSPLARPLAEAIGAPVYAFGDAIAGRSAVMTSLADAGLAGGGEGIDIGFAPDICLRDGETLTGPDWQLEVIHTPGHLGNHIALAWGDACFTADHVMGWASSLVSPPDGDLTDFMGSCRRLAARDWRVFYPGHGAPVTAPAARLAWLTEHRTGREAAILAELTAGPASVTELTARIYTETPPSLRIAAERNVFAHLVDLAGKSRVATDGPLSFGARFRTLR</sequence>
<keyword evidence="2" id="KW-0378">Hydrolase</keyword>
<reference evidence="3" key="1">
    <citation type="submission" date="2016-07" db="EMBL/GenBank/DDBJ databases">
        <title>Phaeobacter portensis sp. nov., a tropodithietic acid producing bacterium isolated from a German harbor.</title>
        <authorList>
            <person name="Freese H.M."/>
            <person name="Bunk B."/>
            <person name="Breider S."/>
            <person name="Brinkhoff T."/>
        </authorList>
    </citation>
    <scope>NUCLEOTIDE SEQUENCE [LARGE SCALE GENOMIC DNA]</scope>
    <source>
        <strain evidence="3">P97</strain>
    </source>
</reference>
<dbReference type="AlphaFoldDB" id="A0A1L3I3L9"/>
<name>A0A1L3I3L9_9RHOB</name>
<dbReference type="InterPro" id="IPR036866">
    <property type="entry name" value="RibonucZ/Hydroxyglut_hydro"/>
</dbReference>